<dbReference type="CDD" id="cd01879">
    <property type="entry name" value="FeoB"/>
    <property type="match status" value="1"/>
</dbReference>
<feature type="region of interest" description="Disordered" evidence="17">
    <location>
        <begin position="1"/>
        <end position="22"/>
    </location>
</feature>
<comment type="function">
    <text evidence="16">Probable transporter of a GTP-driven Fe(2+) uptake system.</text>
</comment>
<dbReference type="Pfam" id="PF07670">
    <property type="entry name" value="Gate"/>
    <property type="match status" value="2"/>
</dbReference>
<evidence type="ECO:0000256" key="9">
    <source>
        <dbReference type="ARBA" id="ARBA00023004"/>
    </source>
</evidence>
<evidence type="ECO:0000256" key="4">
    <source>
        <dbReference type="ARBA" id="ARBA00022496"/>
    </source>
</evidence>
<dbReference type="InterPro" id="IPR050860">
    <property type="entry name" value="FeoB_GTPase"/>
</dbReference>
<evidence type="ECO:0000256" key="15">
    <source>
        <dbReference type="PIRSR" id="PIRSR603373-2"/>
    </source>
</evidence>
<evidence type="ECO:0000256" key="1">
    <source>
        <dbReference type="ARBA" id="ARBA00004429"/>
    </source>
</evidence>
<dbReference type="InterPro" id="IPR003373">
    <property type="entry name" value="Fe2_transport_prot-B"/>
</dbReference>
<dbReference type="Pfam" id="PF02421">
    <property type="entry name" value="FeoB_N"/>
    <property type="match status" value="1"/>
</dbReference>
<evidence type="ECO:0000256" key="14">
    <source>
        <dbReference type="PIRSR" id="PIRSR603373-1"/>
    </source>
</evidence>
<dbReference type="Pfam" id="PF07664">
    <property type="entry name" value="FeoB_C"/>
    <property type="match status" value="1"/>
</dbReference>
<feature type="transmembrane region" description="Helical" evidence="16">
    <location>
        <begin position="455"/>
        <end position="481"/>
    </location>
</feature>
<evidence type="ECO:0000259" key="18">
    <source>
        <dbReference type="PROSITE" id="PS51711"/>
    </source>
</evidence>
<dbReference type="PANTHER" id="PTHR43185">
    <property type="entry name" value="FERROUS IRON TRANSPORT PROTEIN B"/>
    <property type="match status" value="1"/>
</dbReference>
<feature type="binding site" evidence="14">
    <location>
        <begin position="84"/>
        <end position="87"/>
    </location>
    <ligand>
        <name>GTP</name>
        <dbReference type="ChEBI" id="CHEBI:37565"/>
        <label>1</label>
    </ligand>
</feature>
<feature type="binding site" evidence="15">
    <location>
        <position position="53"/>
    </location>
    <ligand>
        <name>Mg(2+)</name>
        <dbReference type="ChEBI" id="CHEBI:18420"/>
        <label>2</label>
    </ligand>
</feature>
<dbReference type="InterPro" id="IPR011640">
    <property type="entry name" value="Fe2_transport_prot_B_C"/>
</dbReference>
<keyword evidence="11 14" id="KW-0342">GTP-binding</keyword>
<keyword evidence="6 16" id="KW-0812">Transmembrane</keyword>
<organism evidence="19 20">
    <name type="scientific">Geobacter pickeringii</name>
    <dbReference type="NCBI Taxonomy" id="345632"/>
    <lineage>
        <taxon>Bacteria</taxon>
        <taxon>Pseudomonadati</taxon>
        <taxon>Thermodesulfobacteriota</taxon>
        <taxon>Desulfuromonadia</taxon>
        <taxon>Geobacterales</taxon>
        <taxon>Geobacteraceae</taxon>
        <taxon>Geobacter</taxon>
    </lineage>
</organism>
<dbReference type="PROSITE" id="PS51711">
    <property type="entry name" value="G_FEOB"/>
    <property type="match status" value="1"/>
</dbReference>
<dbReference type="PANTHER" id="PTHR43185:SF1">
    <property type="entry name" value="FE(2+) TRANSPORTER FEOB"/>
    <property type="match status" value="1"/>
</dbReference>
<feature type="domain" description="FeoB-type G" evidence="18">
    <location>
        <begin position="31"/>
        <end position="193"/>
    </location>
</feature>
<keyword evidence="15" id="KW-0460">Magnesium</keyword>
<dbReference type="GO" id="GO:0015093">
    <property type="term" value="F:ferrous iron transmembrane transporter activity"/>
    <property type="evidence" value="ECO:0007669"/>
    <property type="project" value="UniProtKB-UniRule"/>
</dbReference>
<keyword evidence="4 16" id="KW-0410">Iron transport</keyword>
<keyword evidence="12 16" id="KW-0472">Membrane</keyword>
<feature type="binding site" evidence="15">
    <location>
        <position position="49"/>
    </location>
    <ligand>
        <name>Mg(2+)</name>
        <dbReference type="ChEBI" id="CHEBI:18420"/>
        <label>2</label>
    </ligand>
</feature>
<dbReference type="InterPro" id="IPR011642">
    <property type="entry name" value="Gate_dom"/>
</dbReference>
<name>A0A0B5BDP1_9BACT</name>
<gene>
    <name evidence="19" type="ORF">GPICK_04045</name>
</gene>
<evidence type="ECO:0000256" key="12">
    <source>
        <dbReference type="ARBA" id="ARBA00023136"/>
    </source>
</evidence>
<comment type="caution">
    <text evidence="16">Lacks conserved residue(s) required for the propagation of feature annotation.</text>
</comment>
<dbReference type="Proteomes" id="UP000057609">
    <property type="component" value="Chromosome"/>
</dbReference>
<evidence type="ECO:0000256" key="10">
    <source>
        <dbReference type="ARBA" id="ARBA00023065"/>
    </source>
</evidence>
<keyword evidence="20" id="KW-1185">Reference proteome</keyword>
<dbReference type="AlphaFoldDB" id="A0A0B5BDP1"/>
<dbReference type="KEGG" id="gpi:GPICK_04045"/>
<evidence type="ECO:0000256" key="5">
    <source>
        <dbReference type="ARBA" id="ARBA00022519"/>
    </source>
</evidence>
<comment type="similarity">
    <text evidence="16">Belongs to the TRAFAC class TrmE-Era-EngA-EngB-Septin-like GTPase superfamily. FeoB GTPase (TC 9.A.8) family.</text>
</comment>
<dbReference type="Gene3D" id="3.40.50.300">
    <property type="entry name" value="P-loop containing nucleotide triphosphate hydrolases"/>
    <property type="match status" value="1"/>
</dbReference>
<feature type="binding site" evidence="14">
    <location>
        <begin position="173"/>
        <end position="175"/>
    </location>
    <ligand>
        <name>GTP</name>
        <dbReference type="ChEBI" id="CHEBI:37565"/>
        <label>1</label>
    </ligand>
</feature>
<dbReference type="Pfam" id="PF17910">
    <property type="entry name" value="FeoB_Cyto"/>
    <property type="match status" value="1"/>
</dbReference>
<feature type="binding site" evidence="15">
    <location>
        <position position="50"/>
    </location>
    <ligand>
        <name>Mg(2+)</name>
        <dbReference type="ChEBI" id="CHEBI:18420"/>
        <label>2</label>
    </ligand>
</feature>
<dbReference type="EMBL" id="CP009788">
    <property type="protein sequence ID" value="AJE02650.1"/>
    <property type="molecule type" value="Genomic_DNA"/>
</dbReference>
<feature type="transmembrane region" description="Helical" evidence="16">
    <location>
        <begin position="376"/>
        <end position="400"/>
    </location>
</feature>
<dbReference type="NCBIfam" id="TIGR00231">
    <property type="entry name" value="small_GTP"/>
    <property type="match status" value="1"/>
</dbReference>
<evidence type="ECO:0000313" key="20">
    <source>
        <dbReference type="Proteomes" id="UP000057609"/>
    </source>
</evidence>
<evidence type="ECO:0000256" key="2">
    <source>
        <dbReference type="ARBA" id="ARBA00022448"/>
    </source>
</evidence>
<evidence type="ECO:0000256" key="6">
    <source>
        <dbReference type="ARBA" id="ARBA00022692"/>
    </source>
</evidence>
<comment type="subcellular location">
    <subcellularLocation>
        <location evidence="1 16">Cell inner membrane</location>
        <topology evidence="1 16">Multi-pass membrane protein</topology>
    </subcellularLocation>
</comment>
<accession>A0A0B5BDP1</accession>
<dbReference type="InterPro" id="IPR027417">
    <property type="entry name" value="P-loop_NTPase"/>
</dbReference>
<feature type="binding site" evidence="14">
    <location>
        <begin position="63"/>
        <end position="67"/>
    </location>
    <ligand>
        <name>GTP</name>
        <dbReference type="ChEBI" id="CHEBI:37565"/>
        <label>1</label>
    </ligand>
</feature>
<feature type="transmembrane region" description="Helical" evidence="16">
    <location>
        <begin position="487"/>
        <end position="506"/>
    </location>
</feature>
<keyword evidence="10" id="KW-0406">Ion transport</keyword>
<dbReference type="HOGENOM" id="CLU_013350_3_0_7"/>
<reference evidence="19 20" key="1">
    <citation type="journal article" date="2015" name="Genome Announc.">
        <title>Complete Genome of Geobacter pickeringii G13T, a Metal-Reducing Isolate from Sedimentary Kaolin Deposits.</title>
        <authorList>
            <person name="Badalamenti J.P."/>
            <person name="Bond D.R."/>
        </authorList>
    </citation>
    <scope>NUCLEOTIDE SEQUENCE [LARGE SCALE GENOMIC DNA]</scope>
    <source>
        <strain evidence="19 20">G13</strain>
    </source>
</reference>
<keyword evidence="7 14" id="KW-0547">Nucleotide-binding</keyword>
<keyword evidence="15" id="KW-0479">Metal-binding</keyword>
<proteinExistence type="inferred from homology"/>
<dbReference type="GO" id="GO:0005886">
    <property type="term" value="C:plasma membrane"/>
    <property type="evidence" value="ECO:0007669"/>
    <property type="project" value="UniProtKB-SubCell"/>
</dbReference>
<dbReference type="NCBIfam" id="TIGR00437">
    <property type="entry name" value="feoB"/>
    <property type="match status" value="1"/>
</dbReference>
<evidence type="ECO:0000256" key="11">
    <source>
        <dbReference type="ARBA" id="ARBA00023134"/>
    </source>
</evidence>
<keyword evidence="2 16" id="KW-0813">Transport</keyword>
<feature type="binding site" evidence="14">
    <location>
        <begin position="38"/>
        <end position="45"/>
    </location>
    <ligand>
        <name>GTP</name>
        <dbReference type="ChEBI" id="CHEBI:37565"/>
        <label>1</label>
    </ligand>
</feature>
<dbReference type="RefSeq" id="WP_039740720.1">
    <property type="nucleotide sequence ID" value="NZ_CP009788.1"/>
</dbReference>
<dbReference type="OrthoDB" id="9809127at2"/>
<dbReference type="SUPFAM" id="SSF52540">
    <property type="entry name" value="P-loop containing nucleoside triphosphate hydrolases"/>
    <property type="match status" value="1"/>
</dbReference>
<evidence type="ECO:0000256" key="16">
    <source>
        <dbReference type="RuleBase" id="RU362098"/>
    </source>
</evidence>
<dbReference type="GO" id="GO:0046872">
    <property type="term" value="F:metal ion binding"/>
    <property type="evidence" value="ECO:0007669"/>
    <property type="project" value="UniProtKB-KW"/>
</dbReference>
<feature type="transmembrane region" description="Helical" evidence="16">
    <location>
        <begin position="310"/>
        <end position="329"/>
    </location>
</feature>
<keyword evidence="5" id="KW-0997">Cell inner membrane</keyword>
<evidence type="ECO:0000256" key="3">
    <source>
        <dbReference type="ARBA" id="ARBA00022475"/>
    </source>
</evidence>
<evidence type="ECO:0000256" key="7">
    <source>
        <dbReference type="ARBA" id="ARBA00022741"/>
    </source>
</evidence>
<evidence type="ECO:0000256" key="17">
    <source>
        <dbReference type="SAM" id="MobiDB-lite"/>
    </source>
</evidence>
<feature type="binding site" evidence="14">
    <location>
        <begin position="144"/>
        <end position="147"/>
    </location>
    <ligand>
        <name>GTP</name>
        <dbReference type="ChEBI" id="CHEBI:37565"/>
        <label>1</label>
    </ligand>
</feature>
<keyword evidence="9 16" id="KW-0408">Iron</keyword>
<dbReference type="FunFam" id="3.40.50.300:FF:000426">
    <property type="entry name" value="Ferrous iron transport protein B"/>
    <property type="match status" value="1"/>
</dbReference>
<sequence>MSGQAKINDAAGQVESGDARKGSLRPVEKRVITVAVAGNPNAGKSTLINAIAGTRLQVGNWAGVTVEKKEASFDYQGRTIRLVDLPGTYSLSPYTQEEIIARDYLVHERPDLIVNVVDATNLERNLYLTVQLLELGIPVVMALNIFDEAQAKGYAIDVAGIETLLGITVVPTSATKKSGLDELLQSVIATADNLPGHAPALLGYGEDVEAAAEFVAGALKRSHPQLGEKYPLRWLALKLMEGDGHVAKEVNIGPDAMLDEALHHLRRAHGEDIESLMADTRYGLASGLTREVLRKPELRKMELTEKIDRIVLNRFLGIPIFLAAMWLMFKLTFDLSKPFGDWISDMAGGPFKHWATALLGLVGAPEWTVSLATEGVISGVGFVLVFVPVIFLMMFCITFLEGSGYMARAAFVMDRAMHSIGLHGKSFIPMLLGFGCNVPGIYATRTLENPRDKALTALLIPLMSCGARLPVYVLFASAFFAKSAGTVIWSLYVMGIALAIFMGLVFKRTLFRGEAPMFIMELPPYRMPSLRSLCIHTWEKGKHFLVKAGTYIFAVSIFVWFLLNLPWGVENKKDSYLGQAGQVMAPALAPLGFGTWQAASSLITGVIAKEIVVGTMGEIYAAKKEDEKKAAPPVAEDLKEIGTSFAKAVRESVGNVVSTFGISSLSAEEKAERAPLKETVRQTFTPLTAYAFMVFVLLYMPCVVVAIAMRQEFGGWKWFGVAFLYQSALAWSMALIVYQGGKLLGLGG</sequence>
<evidence type="ECO:0000256" key="8">
    <source>
        <dbReference type="ARBA" id="ARBA00022989"/>
    </source>
</evidence>
<feature type="transmembrane region" description="Helical" evidence="16">
    <location>
        <begin position="687"/>
        <end position="709"/>
    </location>
</feature>
<dbReference type="InterPro" id="IPR005225">
    <property type="entry name" value="Small_GTP-bd"/>
</dbReference>
<dbReference type="GO" id="GO:0005525">
    <property type="term" value="F:GTP binding"/>
    <property type="evidence" value="ECO:0007669"/>
    <property type="project" value="UniProtKB-KW"/>
</dbReference>
<feature type="transmembrane region" description="Helical" evidence="16">
    <location>
        <begin position="544"/>
        <end position="563"/>
    </location>
</feature>
<dbReference type="Gene3D" id="1.10.287.1770">
    <property type="match status" value="1"/>
</dbReference>
<evidence type="ECO:0000313" key="19">
    <source>
        <dbReference type="EMBL" id="AJE02650.1"/>
    </source>
</evidence>
<feature type="transmembrane region" description="Helical" evidence="16">
    <location>
        <begin position="715"/>
        <end position="738"/>
    </location>
</feature>
<keyword evidence="3" id="KW-1003">Cell membrane</keyword>
<dbReference type="InterPro" id="IPR041069">
    <property type="entry name" value="FeoB_Cyto"/>
</dbReference>
<dbReference type="InterPro" id="IPR030389">
    <property type="entry name" value="G_FEOB_dom"/>
</dbReference>
<dbReference type="STRING" id="345632.GPICK_04045"/>
<keyword evidence="8 16" id="KW-1133">Transmembrane helix</keyword>
<protein>
    <recommendedName>
        <fullName evidence="13 16">Ferrous iron transport protein B</fullName>
    </recommendedName>
</protein>
<evidence type="ECO:0000256" key="13">
    <source>
        <dbReference type="NCBIfam" id="TIGR00437"/>
    </source>
</evidence>